<organism evidence="3 4">
    <name type="scientific">Haematococcus lacustris</name>
    <name type="common">Green alga</name>
    <name type="synonym">Haematococcus pluvialis</name>
    <dbReference type="NCBI Taxonomy" id="44745"/>
    <lineage>
        <taxon>Eukaryota</taxon>
        <taxon>Viridiplantae</taxon>
        <taxon>Chlorophyta</taxon>
        <taxon>core chlorophytes</taxon>
        <taxon>Chlorophyceae</taxon>
        <taxon>CS clade</taxon>
        <taxon>Chlamydomonadales</taxon>
        <taxon>Haematococcaceae</taxon>
        <taxon>Haematococcus</taxon>
    </lineage>
</organism>
<dbReference type="SUPFAM" id="SSF53927">
    <property type="entry name" value="Cytidine deaminase-like"/>
    <property type="match status" value="1"/>
</dbReference>
<dbReference type="PROSITE" id="PS51747">
    <property type="entry name" value="CYT_DCMP_DEAMINASES_2"/>
    <property type="match status" value="1"/>
</dbReference>
<feature type="region of interest" description="Disordered" evidence="1">
    <location>
        <begin position="1"/>
        <end position="22"/>
    </location>
</feature>
<dbReference type="CDD" id="cd01285">
    <property type="entry name" value="nucleoside_deaminase"/>
    <property type="match status" value="1"/>
</dbReference>
<feature type="domain" description="CMP/dCMP-type deaminase" evidence="2">
    <location>
        <begin position="181"/>
        <end position="290"/>
    </location>
</feature>
<dbReference type="PANTHER" id="PTHR11079:SF179">
    <property type="entry name" value="TRNA(ADENINE(34)) DEAMINASE, CHLOROPLASTIC"/>
    <property type="match status" value="1"/>
</dbReference>
<protein>
    <submittedName>
        <fullName evidence="3">tRNA-specific adenosine deaminase</fullName>
    </submittedName>
</protein>
<dbReference type="Pfam" id="PF00383">
    <property type="entry name" value="dCMP_cyt_deam_1"/>
    <property type="match status" value="1"/>
</dbReference>
<feature type="compositionally biased region" description="Low complexity" evidence="1">
    <location>
        <begin position="163"/>
        <end position="173"/>
    </location>
</feature>
<reference evidence="3 4" key="1">
    <citation type="submission" date="2020-02" db="EMBL/GenBank/DDBJ databases">
        <title>Draft genome sequence of Haematococcus lacustris strain NIES-144.</title>
        <authorList>
            <person name="Morimoto D."/>
            <person name="Nakagawa S."/>
            <person name="Yoshida T."/>
            <person name="Sawayama S."/>
        </authorList>
    </citation>
    <scope>NUCLEOTIDE SEQUENCE [LARGE SCALE GENOMIC DNA]</scope>
    <source>
        <strain evidence="3 4">NIES-144</strain>
    </source>
</reference>
<dbReference type="Gene3D" id="3.40.140.10">
    <property type="entry name" value="Cytidine Deaminase, domain 2"/>
    <property type="match status" value="1"/>
</dbReference>
<dbReference type="AlphaFoldDB" id="A0A699ZVT4"/>
<evidence type="ECO:0000256" key="1">
    <source>
        <dbReference type="SAM" id="MobiDB-lite"/>
    </source>
</evidence>
<feature type="region of interest" description="Disordered" evidence="1">
    <location>
        <begin position="150"/>
        <end position="178"/>
    </location>
</feature>
<dbReference type="InterPro" id="IPR016193">
    <property type="entry name" value="Cytidine_deaminase-like"/>
</dbReference>
<feature type="region of interest" description="Disordered" evidence="1">
    <location>
        <begin position="121"/>
        <end position="140"/>
    </location>
</feature>
<proteinExistence type="predicted"/>
<name>A0A699ZVT4_HAELA</name>
<dbReference type="InterPro" id="IPR002125">
    <property type="entry name" value="CMP_dCMP_dom"/>
</dbReference>
<evidence type="ECO:0000313" key="4">
    <source>
        <dbReference type="Proteomes" id="UP000485058"/>
    </source>
</evidence>
<dbReference type="PANTHER" id="PTHR11079">
    <property type="entry name" value="CYTOSINE DEAMINASE FAMILY MEMBER"/>
    <property type="match status" value="1"/>
</dbReference>
<dbReference type="EMBL" id="BLLF01003005">
    <property type="protein sequence ID" value="GFH26055.1"/>
    <property type="molecule type" value="Genomic_DNA"/>
</dbReference>
<dbReference type="GO" id="GO:0003824">
    <property type="term" value="F:catalytic activity"/>
    <property type="evidence" value="ECO:0007669"/>
    <property type="project" value="InterPro"/>
</dbReference>
<accession>A0A699ZVT4</accession>
<evidence type="ECO:0000259" key="2">
    <source>
        <dbReference type="PROSITE" id="PS51747"/>
    </source>
</evidence>
<comment type="caution">
    <text evidence="3">The sequence shown here is derived from an EMBL/GenBank/DDBJ whole genome shotgun (WGS) entry which is preliminary data.</text>
</comment>
<sequence length="290" mass="31606">MARHNASSHSIDETLATSRPRRPCHLPASVRAVCRVQSDECLQVALAPSAPRRVVRRTFNGKHRLTRCACKGAAERIATLPDHAHTQQKLSSTALSPSNNRALALCLHPPEEMLEQSLCTPQAIHSPGPHPQWQQPSKHMLQPCQLVPEHRQPDLPAQPQPQPDRQGQPQTGPVVTDQQHLSDLRFMRMAVAQARQAALKGEVPVGVVLVACDGVTILATTHNQSRATDSPVAHAELLAIQAAAREHGARRLLGSIMYSSLEPCPMCEKTSSLILIPTPMPTCVLQHVHA</sequence>
<evidence type="ECO:0000313" key="3">
    <source>
        <dbReference type="EMBL" id="GFH26055.1"/>
    </source>
</evidence>
<dbReference type="Proteomes" id="UP000485058">
    <property type="component" value="Unassembled WGS sequence"/>
</dbReference>
<keyword evidence="4" id="KW-1185">Reference proteome</keyword>
<gene>
    <name evidence="3" type="ORF">HaLaN_24136</name>
</gene>